<dbReference type="InterPro" id="IPR036102">
    <property type="entry name" value="OsmC/Ohrsf"/>
</dbReference>
<dbReference type="AlphaFoldDB" id="A0A089LUA8"/>
<name>A0A089LUA8_9BACL</name>
<evidence type="ECO:0000313" key="2">
    <source>
        <dbReference type="EMBL" id="AIQ64467.1"/>
    </source>
</evidence>
<dbReference type="NCBIfam" id="TIGR03561">
    <property type="entry name" value="organ_hyd_perox"/>
    <property type="match status" value="1"/>
</dbReference>
<gene>
    <name evidence="2" type="ORF">PSTEL_16520</name>
</gene>
<organism evidence="2 3">
    <name type="scientific">Paenibacillus stellifer</name>
    <dbReference type="NCBI Taxonomy" id="169760"/>
    <lineage>
        <taxon>Bacteria</taxon>
        <taxon>Bacillati</taxon>
        <taxon>Bacillota</taxon>
        <taxon>Bacilli</taxon>
        <taxon>Bacillales</taxon>
        <taxon>Paenibacillaceae</taxon>
        <taxon>Paenibacillus</taxon>
    </lineage>
</organism>
<dbReference type="OrthoDB" id="9797508at2"/>
<dbReference type="GO" id="GO:0006979">
    <property type="term" value="P:response to oxidative stress"/>
    <property type="evidence" value="ECO:0007669"/>
    <property type="project" value="InterPro"/>
</dbReference>
<dbReference type="PANTHER" id="PTHR33797:SF2">
    <property type="entry name" value="ORGANIC HYDROPEROXIDE RESISTANCE PROTEIN-LIKE"/>
    <property type="match status" value="1"/>
</dbReference>
<reference evidence="2 3" key="1">
    <citation type="submission" date="2014-08" db="EMBL/GenBank/DDBJ databases">
        <title>Comparative genomics of the Paenibacillus odorifer group.</title>
        <authorList>
            <person name="den Bakker H.C."/>
            <person name="Tsai Y.-C."/>
            <person name="Martin N."/>
            <person name="Korlach J."/>
            <person name="Wiedmann M."/>
        </authorList>
    </citation>
    <scope>NUCLEOTIDE SEQUENCE [LARGE SCALE GENOMIC DNA]</scope>
    <source>
        <strain evidence="2 3">DSM 14472</strain>
    </source>
</reference>
<dbReference type="EMBL" id="CP009286">
    <property type="protein sequence ID" value="AIQ64467.1"/>
    <property type="molecule type" value="Genomic_DNA"/>
</dbReference>
<proteinExistence type="inferred from homology"/>
<dbReference type="KEGG" id="pste:PSTEL_16520"/>
<comment type="similarity">
    <text evidence="1">Belongs to the OsmC/Ohr family.</text>
</comment>
<dbReference type="Gene3D" id="2.20.25.10">
    <property type="match status" value="1"/>
</dbReference>
<evidence type="ECO:0000313" key="3">
    <source>
        <dbReference type="Proteomes" id="UP000029507"/>
    </source>
</evidence>
<dbReference type="SUPFAM" id="SSF82784">
    <property type="entry name" value="OsmC-like"/>
    <property type="match status" value="1"/>
</dbReference>
<dbReference type="Proteomes" id="UP000029507">
    <property type="component" value="Chromosome"/>
</dbReference>
<dbReference type="HOGENOM" id="CLU_106355_2_1_9"/>
<sequence>MMTIQQKMYETTVKAVGGRSGYVESAAPVFSQKISTPREMGGAGGEGTNPEQLFAAGYSACFDSALNMVARQSRIKIEGSEVTATVSFGKVEDGGFGIGVKLDVLVKGVDHDTAVTLVNGAHAACPYSRATRGNIAVEINVLEEEHSFGGGY</sequence>
<keyword evidence="3" id="KW-1185">Reference proteome</keyword>
<evidence type="ECO:0000256" key="1">
    <source>
        <dbReference type="ARBA" id="ARBA00007378"/>
    </source>
</evidence>
<dbReference type="RefSeq" id="WP_038696764.1">
    <property type="nucleotide sequence ID" value="NZ_CP009286.1"/>
</dbReference>
<dbReference type="InterPro" id="IPR003718">
    <property type="entry name" value="OsmC/Ohr_fam"/>
</dbReference>
<dbReference type="Pfam" id="PF02566">
    <property type="entry name" value="OsmC"/>
    <property type="match status" value="1"/>
</dbReference>
<dbReference type="PANTHER" id="PTHR33797">
    <property type="entry name" value="ORGANIC HYDROPEROXIDE RESISTANCE PROTEIN-LIKE"/>
    <property type="match status" value="1"/>
</dbReference>
<dbReference type="InterPro" id="IPR019953">
    <property type="entry name" value="OHR"/>
</dbReference>
<dbReference type="STRING" id="169760.PSTEL_16520"/>
<dbReference type="Gene3D" id="3.30.300.20">
    <property type="match status" value="1"/>
</dbReference>
<dbReference type="InterPro" id="IPR015946">
    <property type="entry name" value="KH_dom-like_a/b"/>
</dbReference>
<accession>A0A089LUA8</accession>
<protein>
    <submittedName>
        <fullName evidence="2">Ohr subfamily peroxiredoxin</fullName>
    </submittedName>
</protein>